<dbReference type="InterPro" id="IPR001525">
    <property type="entry name" value="C5_MeTfrase"/>
</dbReference>
<evidence type="ECO:0000256" key="3">
    <source>
        <dbReference type="SAM" id="MobiDB-lite"/>
    </source>
</evidence>
<feature type="region of interest" description="Disordered" evidence="3">
    <location>
        <begin position="278"/>
        <end position="417"/>
    </location>
</feature>
<dbReference type="EMBL" id="KZ772698">
    <property type="protein sequence ID" value="PTQ43143.1"/>
    <property type="molecule type" value="Genomic_DNA"/>
</dbReference>
<feature type="compositionally biased region" description="Low complexity" evidence="3">
    <location>
        <begin position="353"/>
        <end position="362"/>
    </location>
</feature>
<evidence type="ECO:0000313" key="4">
    <source>
        <dbReference type="EMBL" id="PTQ43143.1"/>
    </source>
</evidence>
<gene>
    <name evidence="4" type="ORF">MARPO_0026s0034</name>
</gene>
<protein>
    <recommendedName>
        <fullName evidence="6">DNA (cytosine-5-)-methyltransferase</fullName>
    </recommendedName>
</protein>
<keyword evidence="1" id="KW-0489">Methyltransferase</keyword>
<proteinExistence type="predicted"/>
<feature type="region of interest" description="Disordered" evidence="3">
    <location>
        <begin position="469"/>
        <end position="494"/>
    </location>
</feature>
<keyword evidence="5" id="KW-1185">Reference proteome</keyword>
<accession>A0A2R6XAK7</accession>
<evidence type="ECO:0000313" key="5">
    <source>
        <dbReference type="Proteomes" id="UP000244005"/>
    </source>
</evidence>
<evidence type="ECO:0000256" key="2">
    <source>
        <dbReference type="ARBA" id="ARBA00022679"/>
    </source>
</evidence>
<dbReference type="Proteomes" id="UP000244005">
    <property type="component" value="Unassembled WGS sequence"/>
</dbReference>
<dbReference type="SUPFAM" id="SSF53335">
    <property type="entry name" value="S-adenosyl-L-methionine-dependent methyltransferases"/>
    <property type="match status" value="1"/>
</dbReference>
<feature type="compositionally biased region" description="Low complexity" evidence="3">
    <location>
        <begin position="408"/>
        <end position="417"/>
    </location>
</feature>
<name>A0A2R6XAK7_MARPO</name>
<dbReference type="AlphaFoldDB" id="A0A2R6XAK7"/>
<evidence type="ECO:0008006" key="6">
    <source>
        <dbReference type="Google" id="ProtNLM"/>
    </source>
</evidence>
<feature type="compositionally biased region" description="Basic and acidic residues" evidence="3">
    <location>
        <begin position="340"/>
        <end position="350"/>
    </location>
</feature>
<feature type="compositionally biased region" description="Polar residues" evidence="3">
    <location>
        <begin position="140"/>
        <end position="149"/>
    </location>
</feature>
<dbReference type="Gene3D" id="3.40.50.150">
    <property type="entry name" value="Vaccinia Virus protein VP39"/>
    <property type="match status" value="1"/>
</dbReference>
<organism evidence="4 5">
    <name type="scientific">Marchantia polymorpha</name>
    <name type="common">Common liverwort</name>
    <name type="synonym">Marchantia aquatica</name>
    <dbReference type="NCBI Taxonomy" id="3197"/>
    <lineage>
        <taxon>Eukaryota</taxon>
        <taxon>Viridiplantae</taxon>
        <taxon>Streptophyta</taxon>
        <taxon>Embryophyta</taxon>
        <taxon>Marchantiophyta</taxon>
        <taxon>Marchantiopsida</taxon>
        <taxon>Marchantiidae</taxon>
        <taxon>Marchantiales</taxon>
        <taxon>Marchantiaceae</taxon>
        <taxon>Marchantia</taxon>
    </lineage>
</organism>
<dbReference type="GO" id="GO:0032259">
    <property type="term" value="P:methylation"/>
    <property type="evidence" value="ECO:0007669"/>
    <property type="project" value="UniProtKB-KW"/>
</dbReference>
<dbReference type="InterPro" id="IPR029063">
    <property type="entry name" value="SAM-dependent_MTases_sf"/>
</dbReference>
<feature type="compositionally biased region" description="Basic and acidic residues" evidence="3">
    <location>
        <begin position="364"/>
        <end position="383"/>
    </location>
</feature>
<feature type="region of interest" description="Disordered" evidence="3">
    <location>
        <begin position="130"/>
        <end position="163"/>
    </location>
</feature>
<feature type="non-terminal residue" evidence="4">
    <location>
        <position position="1"/>
    </location>
</feature>
<feature type="compositionally biased region" description="Gly residues" evidence="3">
    <location>
        <begin position="387"/>
        <end position="402"/>
    </location>
</feature>
<dbReference type="OrthoDB" id="543934at2759"/>
<sequence>LGCPYPLASRARVTQCGTTSGADWGPRRYSGAVGTIELDDFIEEFDTWCDMQFLRNPTLFTPFFAWKGLFQHLEGPPMDDYHEFGREYAVEIDAWRRHWSPNYSSITQGGVGPSGAASIGISGGASSSISEGTSGAVGATGTNTSSGTVSIAGGSTRGDASGVPSFSPIPEFFQRLRKNYQGVKTEKLRSLQEFERKTGESLREAYTRMRRLISVTHGVTEAQAVQYWYRILDRELRRRVRDATLMSDSSPTVAHVFALSEKIELNMVEERVVTSTFARDTTTTSRIPHSPAQSRPISGSRGGHTRHPSGHREPSARPPLPSFSGQPQGPSCWTCGGSHMRKDCPQEREGQTPQARPQPAQRCFDLHPELRSGGRGRGGDAPRGRGGRGGRVGRGGRGGRGTGAIERTAASATSATESAMAARIEQLEQRLAAMADLGASTSTSYEGEDFSYLASAAQVEASVAVTRGGARTSEPRGATVELDPQRGEGGRQSRLPQSFLLSEMGSNSSMRPAPPSDTRVRTEVLTSSVVDADVPSSAVMRMATSVLRSPLFSATELIDSGIDLARVFRVAATSCERGRVAATSAEIREDTVEYPSSTSTLFEETTWQAAAARMESLPARPAIDRESIVPGVCMVDNRSGLFRVLLDSGAQPLMLGKAACISLGIRRSELEPCPFQIQTSLGGASNRSYFMTRESIAVQLRHDHPHDSSQFEVRAVVTSAESYDVLVGGVVLYPMGFRMDYWTETAAYRPGWQSGDGRLSELPVRFISRDRPLGSSSAVLASVEGFSGVLTWPDDLLEGNMSADDTSVYKDVEEVVSFTAAVTSPLDVPLWSSLAKKAWSEASLPVEPERASDDRLVGGSSALSPLVTTPIAWEYSSEGVCLLDLFGGISTGLAAVLQSGIPVRRYLYVEKDETARRVSSRHVAQLMRRFLSLLPRSAVRGFQKALPSDISLLGAPDLDRVGHIDMVIAGWPCQGHTRAGHGIGLHDPRSRMFWEMMRVLRHLQVQQTRSPAYILENVPLLGDTRAQLMASVHQVRAWIGSAVLLDAARVGSRAHRARLWWTNLLPREILRHAYDSVKRDTTLTVDSILDVSRHSQVVRVADRSPMALVNRVGQPRMALPTFVSYPASHAYRDGGPGLLWDSTLHQLVEPNADERERAMGFLTGVTAASSVSEVSRRQVLGHAMDLNCLTWIVSLGLAEQRRLRADLVVVTPLISSLPTGTVVAMAGGDRRDIRHPWSLWDVTKGLARVAAHAVGEDSHVEVATKEGTENPSLQCVA</sequence>
<reference evidence="5" key="1">
    <citation type="journal article" date="2017" name="Cell">
        <title>Insights into land plant evolution garnered from the Marchantia polymorpha genome.</title>
        <authorList>
            <person name="Bowman J.L."/>
            <person name="Kohchi T."/>
            <person name="Yamato K.T."/>
            <person name="Jenkins J."/>
            <person name="Shu S."/>
            <person name="Ishizaki K."/>
            <person name="Yamaoka S."/>
            <person name="Nishihama R."/>
            <person name="Nakamura Y."/>
            <person name="Berger F."/>
            <person name="Adam C."/>
            <person name="Aki S.S."/>
            <person name="Althoff F."/>
            <person name="Araki T."/>
            <person name="Arteaga-Vazquez M.A."/>
            <person name="Balasubrmanian S."/>
            <person name="Barry K."/>
            <person name="Bauer D."/>
            <person name="Boehm C.R."/>
            <person name="Briginshaw L."/>
            <person name="Caballero-Perez J."/>
            <person name="Catarino B."/>
            <person name="Chen F."/>
            <person name="Chiyoda S."/>
            <person name="Chovatia M."/>
            <person name="Davies K.M."/>
            <person name="Delmans M."/>
            <person name="Demura T."/>
            <person name="Dierschke T."/>
            <person name="Dolan L."/>
            <person name="Dorantes-Acosta A.E."/>
            <person name="Eklund D.M."/>
            <person name="Florent S.N."/>
            <person name="Flores-Sandoval E."/>
            <person name="Fujiyama A."/>
            <person name="Fukuzawa H."/>
            <person name="Galik B."/>
            <person name="Grimanelli D."/>
            <person name="Grimwood J."/>
            <person name="Grossniklaus U."/>
            <person name="Hamada T."/>
            <person name="Haseloff J."/>
            <person name="Hetherington A.J."/>
            <person name="Higo A."/>
            <person name="Hirakawa Y."/>
            <person name="Hundley H.N."/>
            <person name="Ikeda Y."/>
            <person name="Inoue K."/>
            <person name="Inoue S.I."/>
            <person name="Ishida S."/>
            <person name="Jia Q."/>
            <person name="Kakita M."/>
            <person name="Kanazawa T."/>
            <person name="Kawai Y."/>
            <person name="Kawashima T."/>
            <person name="Kennedy M."/>
            <person name="Kinose K."/>
            <person name="Kinoshita T."/>
            <person name="Kohara Y."/>
            <person name="Koide E."/>
            <person name="Komatsu K."/>
            <person name="Kopischke S."/>
            <person name="Kubo M."/>
            <person name="Kyozuka J."/>
            <person name="Lagercrantz U."/>
            <person name="Lin S.S."/>
            <person name="Lindquist E."/>
            <person name="Lipzen A.M."/>
            <person name="Lu C.W."/>
            <person name="De Luna E."/>
            <person name="Martienssen R.A."/>
            <person name="Minamino N."/>
            <person name="Mizutani M."/>
            <person name="Mizutani M."/>
            <person name="Mochizuki N."/>
            <person name="Monte I."/>
            <person name="Mosher R."/>
            <person name="Nagasaki H."/>
            <person name="Nakagami H."/>
            <person name="Naramoto S."/>
            <person name="Nishitani K."/>
            <person name="Ohtani M."/>
            <person name="Okamoto T."/>
            <person name="Okumura M."/>
            <person name="Phillips J."/>
            <person name="Pollak B."/>
            <person name="Reinders A."/>
            <person name="Rovekamp M."/>
            <person name="Sano R."/>
            <person name="Sawa S."/>
            <person name="Schmid M.W."/>
            <person name="Shirakawa M."/>
            <person name="Solano R."/>
            <person name="Spunde A."/>
            <person name="Suetsugu N."/>
            <person name="Sugano S."/>
            <person name="Sugiyama A."/>
            <person name="Sun R."/>
            <person name="Suzuki Y."/>
            <person name="Takenaka M."/>
            <person name="Takezawa D."/>
            <person name="Tomogane H."/>
            <person name="Tsuzuki M."/>
            <person name="Ueda T."/>
            <person name="Umeda M."/>
            <person name="Ward J.M."/>
            <person name="Watanabe Y."/>
            <person name="Yazaki K."/>
            <person name="Yokoyama R."/>
            <person name="Yoshitake Y."/>
            <person name="Yotsui I."/>
            <person name="Zachgo S."/>
            <person name="Schmutz J."/>
        </authorList>
    </citation>
    <scope>NUCLEOTIDE SEQUENCE [LARGE SCALE GENOMIC DNA]</scope>
    <source>
        <strain evidence="5">Tak-1</strain>
    </source>
</reference>
<evidence type="ECO:0000256" key="1">
    <source>
        <dbReference type="ARBA" id="ARBA00022603"/>
    </source>
</evidence>
<keyword evidence="2" id="KW-0808">Transferase</keyword>
<dbReference type="GO" id="GO:0008168">
    <property type="term" value="F:methyltransferase activity"/>
    <property type="evidence" value="ECO:0007669"/>
    <property type="project" value="UniProtKB-KW"/>
</dbReference>
<dbReference type="Pfam" id="PF00145">
    <property type="entry name" value="DNA_methylase"/>
    <property type="match status" value="1"/>
</dbReference>